<protein>
    <recommendedName>
        <fullName evidence="3">Excreted virulence factor EspC (Type VII ESX diderm)</fullName>
    </recommendedName>
</protein>
<dbReference type="InterPro" id="IPR045558">
    <property type="entry name" value="DUF6317"/>
</dbReference>
<keyword evidence="2" id="KW-1185">Reference proteome</keyword>
<dbReference type="Pfam" id="PF19840">
    <property type="entry name" value="DUF6317"/>
    <property type="match status" value="1"/>
</dbReference>
<organism evidence="1 2">
    <name type="scientific">Williamsia maris</name>
    <dbReference type="NCBI Taxonomy" id="72806"/>
    <lineage>
        <taxon>Bacteria</taxon>
        <taxon>Bacillati</taxon>
        <taxon>Actinomycetota</taxon>
        <taxon>Actinomycetes</taxon>
        <taxon>Mycobacteriales</taxon>
        <taxon>Nocardiaceae</taxon>
        <taxon>Williamsia</taxon>
    </lineage>
</organism>
<name>A0ABT1H929_9NOCA</name>
<dbReference type="RefSeq" id="WP_253659789.1">
    <property type="nucleotide sequence ID" value="NZ_BAAAJQ010000001.1"/>
</dbReference>
<evidence type="ECO:0000313" key="2">
    <source>
        <dbReference type="Proteomes" id="UP001206895"/>
    </source>
</evidence>
<comment type="caution">
    <text evidence="1">The sequence shown here is derived from an EMBL/GenBank/DDBJ whole genome shotgun (WGS) entry which is preliminary data.</text>
</comment>
<evidence type="ECO:0008006" key="3">
    <source>
        <dbReference type="Google" id="ProtNLM"/>
    </source>
</evidence>
<gene>
    <name evidence="1" type="ORF">LX13_000569</name>
</gene>
<dbReference type="Proteomes" id="UP001206895">
    <property type="component" value="Unassembled WGS sequence"/>
</dbReference>
<accession>A0ABT1H929</accession>
<proteinExistence type="predicted"/>
<sequence length="101" mass="11062">MADFSVVLNDLASLSTRFSNSARSYETAASKLNPPAAASGDAGCDSAIHAVMDMLTILNSSMTASIDDHAAKLKDARDEYDRTEDINKNRFLWDNLNEDFK</sequence>
<reference evidence="1 2" key="1">
    <citation type="submission" date="2022-06" db="EMBL/GenBank/DDBJ databases">
        <title>Genomic Encyclopedia of Archaeal and Bacterial Type Strains, Phase II (KMG-II): from individual species to whole genera.</title>
        <authorList>
            <person name="Goeker M."/>
        </authorList>
    </citation>
    <scope>NUCLEOTIDE SEQUENCE [LARGE SCALE GENOMIC DNA]</scope>
    <source>
        <strain evidence="1 2">DSM 44693</strain>
    </source>
</reference>
<dbReference type="EMBL" id="JAMTCJ010000001">
    <property type="protein sequence ID" value="MCP2174762.1"/>
    <property type="molecule type" value="Genomic_DNA"/>
</dbReference>
<evidence type="ECO:0000313" key="1">
    <source>
        <dbReference type="EMBL" id="MCP2174762.1"/>
    </source>
</evidence>